<dbReference type="Proteomes" id="UP000634476">
    <property type="component" value="Unassembled WGS sequence"/>
</dbReference>
<evidence type="ECO:0000256" key="1">
    <source>
        <dbReference type="SAM" id="MobiDB-lite"/>
    </source>
</evidence>
<protein>
    <recommendedName>
        <fullName evidence="2">IstB-like ATP-binding domain-containing protein</fullName>
    </recommendedName>
</protein>
<keyword evidence="4" id="KW-1185">Reference proteome</keyword>
<accession>A0A8J3WXL7</accession>
<dbReference type="EMBL" id="BOOK01000126">
    <property type="protein sequence ID" value="GII06189.1"/>
    <property type="molecule type" value="Genomic_DNA"/>
</dbReference>
<feature type="region of interest" description="Disordered" evidence="1">
    <location>
        <begin position="229"/>
        <end position="321"/>
    </location>
</feature>
<gene>
    <name evidence="3" type="ORF">Pta02_81970</name>
</gene>
<name>A0A8J3WXL7_9ACTN</name>
<proteinExistence type="predicted"/>
<dbReference type="AlphaFoldDB" id="A0A8J3WXL7"/>
<sequence>MPVWAGIAAALTVGALSADVVALEARRIAQADDASVVEPSPDRPEHLAWLDEPAVLSPTIRRPARLRGRAAMITFHRRALTEEAAETSIYQACQRLHLPTIRGQFVEPAAIAPRNQMSYLGFLAELLMAECGYRARKASERRIRLASFPRQRSLREFDFEANSNVDPAVIHTLAAKLVNELVETADEKLLTKTIARYGRVDLLCIDGLGYMELDRHGTELLFQVLTEREETNRSQLPQMSHSRKHPETTMSDHPQHRENEEASWRDRVAAQRDAMSQKRDQAATLRDDAAQRRDHVASERDQEAEAHVRQAQLRREEEDTADRHLHDLLWAAELRDRAAEQRDRDTARRHGLLAWDGAGLATEAALLAAARDQAAAEREQNRQDREEIRRQLKALRQLRLATDREQDSTRAQGLADRQASADDRRASEGDRDASGRDRRSAAMNRLEASIDRQTAAWLRTAQKLEADDNRP</sequence>
<dbReference type="GO" id="GO:0005524">
    <property type="term" value="F:ATP binding"/>
    <property type="evidence" value="ECO:0007669"/>
    <property type="project" value="InterPro"/>
</dbReference>
<comment type="caution">
    <text evidence="3">The sequence shown here is derived from an EMBL/GenBank/DDBJ whole genome shotgun (WGS) entry which is preliminary data.</text>
</comment>
<evidence type="ECO:0000313" key="4">
    <source>
        <dbReference type="Proteomes" id="UP000634476"/>
    </source>
</evidence>
<dbReference type="Pfam" id="PF01695">
    <property type="entry name" value="IstB_IS21"/>
    <property type="match status" value="1"/>
</dbReference>
<reference evidence="3" key="1">
    <citation type="submission" date="2021-01" db="EMBL/GenBank/DDBJ databases">
        <title>Whole genome shotgun sequence of Planobispora takensis NBRC 109077.</title>
        <authorList>
            <person name="Komaki H."/>
            <person name="Tamura T."/>
        </authorList>
    </citation>
    <scope>NUCLEOTIDE SEQUENCE</scope>
    <source>
        <strain evidence="3">NBRC 109077</strain>
    </source>
</reference>
<organism evidence="3 4">
    <name type="scientific">Planobispora takensis</name>
    <dbReference type="NCBI Taxonomy" id="1367882"/>
    <lineage>
        <taxon>Bacteria</taxon>
        <taxon>Bacillati</taxon>
        <taxon>Actinomycetota</taxon>
        <taxon>Actinomycetes</taxon>
        <taxon>Streptosporangiales</taxon>
        <taxon>Streptosporangiaceae</taxon>
        <taxon>Planobispora</taxon>
    </lineage>
</organism>
<feature type="domain" description="IstB-like ATP-binding" evidence="2">
    <location>
        <begin position="94"/>
        <end position="175"/>
    </location>
</feature>
<dbReference type="InterPro" id="IPR027417">
    <property type="entry name" value="P-loop_NTPase"/>
</dbReference>
<evidence type="ECO:0000313" key="3">
    <source>
        <dbReference type="EMBL" id="GII06189.1"/>
    </source>
</evidence>
<feature type="compositionally biased region" description="Basic and acidic residues" evidence="1">
    <location>
        <begin position="253"/>
        <end position="321"/>
    </location>
</feature>
<feature type="region of interest" description="Disordered" evidence="1">
    <location>
        <begin position="399"/>
        <end position="449"/>
    </location>
</feature>
<dbReference type="InterPro" id="IPR002611">
    <property type="entry name" value="IstB_ATP-bd"/>
</dbReference>
<evidence type="ECO:0000259" key="2">
    <source>
        <dbReference type="Pfam" id="PF01695"/>
    </source>
</evidence>
<dbReference type="RefSeq" id="WP_275423664.1">
    <property type="nucleotide sequence ID" value="NZ_BOOK01000126.1"/>
</dbReference>
<dbReference type="Gene3D" id="3.40.50.300">
    <property type="entry name" value="P-loop containing nucleotide triphosphate hydrolases"/>
    <property type="match status" value="1"/>
</dbReference>
<feature type="compositionally biased region" description="Basic and acidic residues" evidence="1">
    <location>
        <begin position="419"/>
        <end position="440"/>
    </location>
</feature>